<protein>
    <submittedName>
        <fullName evidence="2">Uncharacterized protein</fullName>
    </submittedName>
</protein>
<name>A0A8X7BXI0_9ARAC</name>
<evidence type="ECO:0000313" key="2">
    <source>
        <dbReference type="EMBL" id="GFY45529.1"/>
    </source>
</evidence>
<sequence length="91" mass="10096">MEVGETRIAGDDGENGMVAGEDQNNMTGDETAGENQNDVGLENLFELVNESAFKSFFNNEQDLCERFTQLPQTIHITRSLNPRIMVVASDE</sequence>
<feature type="compositionally biased region" description="Polar residues" evidence="1">
    <location>
        <begin position="22"/>
        <end position="38"/>
    </location>
</feature>
<gene>
    <name evidence="2" type="primary">NCL1_45252</name>
    <name evidence="2" type="ORF">TNIN_392901</name>
</gene>
<feature type="compositionally biased region" description="Basic and acidic residues" evidence="1">
    <location>
        <begin position="1"/>
        <end position="10"/>
    </location>
</feature>
<proteinExistence type="predicted"/>
<organism evidence="2 3">
    <name type="scientific">Trichonephila inaurata madagascariensis</name>
    <dbReference type="NCBI Taxonomy" id="2747483"/>
    <lineage>
        <taxon>Eukaryota</taxon>
        <taxon>Metazoa</taxon>
        <taxon>Ecdysozoa</taxon>
        <taxon>Arthropoda</taxon>
        <taxon>Chelicerata</taxon>
        <taxon>Arachnida</taxon>
        <taxon>Araneae</taxon>
        <taxon>Araneomorphae</taxon>
        <taxon>Entelegynae</taxon>
        <taxon>Araneoidea</taxon>
        <taxon>Nephilidae</taxon>
        <taxon>Trichonephila</taxon>
        <taxon>Trichonephila inaurata</taxon>
    </lineage>
</organism>
<reference evidence="2" key="1">
    <citation type="submission" date="2020-08" db="EMBL/GenBank/DDBJ databases">
        <title>Multicomponent nature underlies the extraordinary mechanical properties of spider dragline silk.</title>
        <authorList>
            <person name="Kono N."/>
            <person name="Nakamura H."/>
            <person name="Mori M."/>
            <person name="Yoshida Y."/>
            <person name="Ohtoshi R."/>
            <person name="Malay A.D."/>
            <person name="Moran D.A.P."/>
            <person name="Tomita M."/>
            <person name="Numata K."/>
            <person name="Arakawa K."/>
        </authorList>
    </citation>
    <scope>NUCLEOTIDE SEQUENCE</scope>
</reference>
<keyword evidence="3" id="KW-1185">Reference proteome</keyword>
<comment type="caution">
    <text evidence="2">The sequence shown here is derived from an EMBL/GenBank/DDBJ whole genome shotgun (WGS) entry which is preliminary data.</text>
</comment>
<dbReference type="OrthoDB" id="10531514at2759"/>
<dbReference type="EMBL" id="BMAV01004901">
    <property type="protein sequence ID" value="GFY45529.1"/>
    <property type="molecule type" value="Genomic_DNA"/>
</dbReference>
<dbReference type="AlphaFoldDB" id="A0A8X7BXI0"/>
<evidence type="ECO:0000313" key="3">
    <source>
        <dbReference type="Proteomes" id="UP000886998"/>
    </source>
</evidence>
<dbReference type="Proteomes" id="UP000886998">
    <property type="component" value="Unassembled WGS sequence"/>
</dbReference>
<evidence type="ECO:0000256" key="1">
    <source>
        <dbReference type="SAM" id="MobiDB-lite"/>
    </source>
</evidence>
<accession>A0A8X7BXI0</accession>
<feature type="region of interest" description="Disordered" evidence="1">
    <location>
        <begin position="1"/>
        <end position="38"/>
    </location>
</feature>